<feature type="non-terminal residue" evidence="1">
    <location>
        <position position="1"/>
    </location>
</feature>
<name>A0A9N9P8B1_9GLOM</name>
<dbReference type="EMBL" id="CAJVPZ010070413">
    <property type="protein sequence ID" value="CAG8799787.1"/>
    <property type="molecule type" value="Genomic_DNA"/>
</dbReference>
<keyword evidence="2" id="KW-1185">Reference proteome</keyword>
<organism evidence="1 2">
    <name type="scientific">Racocetra fulgida</name>
    <dbReference type="NCBI Taxonomy" id="60492"/>
    <lineage>
        <taxon>Eukaryota</taxon>
        <taxon>Fungi</taxon>
        <taxon>Fungi incertae sedis</taxon>
        <taxon>Mucoromycota</taxon>
        <taxon>Glomeromycotina</taxon>
        <taxon>Glomeromycetes</taxon>
        <taxon>Diversisporales</taxon>
        <taxon>Gigasporaceae</taxon>
        <taxon>Racocetra</taxon>
    </lineage>
</organism>
<feature type="non-terminal residue" evidence="1">
    <location>
        <position position="82"/>
    </location>
</feature>
<dbReference type="OrthoDB" id="10345440at2759"/>
<accession>A0A9N9P8B1</accession>
<reference evidence="1" key="1">
    <citation type="submission" date="2021-06" db="EMBL/GenBank/DDBJ databases">
        <authorList>
            <person name="Kallberg Y."/>
            <person name="Tangrot J."/>
            <person name="Rosling A."/>
        </authorList>
    </citation>
    <scope>NUCLEOTIDE SEQUENCE</scope>
    <source>
        <strain evidence="1">IN212</strain>
    </source>
</reference>
<dbReference type="AlphaFoldDB" id="A0A9N9P8B1"/>
<evidence type="ECO:0000313" key="2">
    <source>
        <dbReference type="Proteomes" id="UP000789396"/>
    </source>
</evidence>
<sequence>INEEHSFHIDVDITISHYLSQLADFLCDDNNIINVHEMLHPSDDNSRHIDNISEGQYIADYLHEILKLNFKLNKYNLFSFPY</sequence>
<comment type="caution">
    <text evidence="1">The sequence shown here is derived from an EMBL/GenBank/DDBJ whole genome shotgun (WGS) entry which is preliminary data.</text>
</comment>
<proteinExistence type="predicted"/>
<gene>
    <name evidence="1" type="ORF">RFULGI_LOCUS17609</name>
</gene>
<protein>
    <submittedName>
        <fullName evidence="1">5253_t:CDS:1</fullName>
    </submittedName>
</protein>
<dbReference type="Proteomes" id="UP000789396">
    <property type="component" value="Unassembled WGS sequence"/>
</dbReference>
<evidence type="ECO:0000313" key="1">
    <source>
        <dbReference type="EMBL" id="CAG8799787.1"/>
    </source>
</evidence>